<comment type="caution">
    <text evidence="1">The sequence shown here is derived from an EMBL/GenBank/DDBJ whole genome shotgun (WGS) entry which is preliminary data.</text>
</comment>
<evidence type="ECO:0000313" key="1">
    <source>
        <dbReference type="EMBL" id="PTQ50700.1"/>
    </source>
</evidence>
<gene>
    <name evidence="1" type="ORF">HSCHL_1196</name>
</gene>
<evidence type="ECO:0000313" key="2">
    <source>
        <dbReference type="Proteomes" id="UP000244180"/>
    </source>
</evidence>
<protein>
    <submittedName>
        <fullName evidence="1">Uncharacterized protein</fullName>
    </submittedName>
</protein>
<organism evidence="1 2">
    <name type="scientific">Hydrogenibacillus schlegelii</name>
    <name type="common">Bacillus schlegelii</name>
    <dbReference type="NCBI Taxonomy" id="1484"/>
    <lineage>
        <taxon>Bacteria</taxon>
        <taxon>Bacillati</taxon>
        <taxon>Bacillota</taxon>
        <taxon>Bacilli</taxon>
        <taxon>Bacillales</taxon>
        <taxon>Bacillales Family X. Incertae Sedis</taxon>
        <taxon>Hydrogenibacillus</taxon>
    </lineage>
</organism>
<proteinExistence type="predicted"/>
<name>A0A2T5G3D0_HYDSH</name>
<reference evidence="1 2" key="1">
    <citation type="submission" date="2017-08" db="EMBL/GenBank/DDBJ databases">
        <title>Burning lignite coal seam in the remote Altai Mountains harbors a hydrogen-driven thermophilic microbial community.</title>
        <authorList>
            <person name="Kadnikov V.V."/>
            <person name="Mardanov A.V."/>
            <person name="Ivasenko D."/>
            <person name="Beletsky A.V."/>
            <person name="Karnachuk O.V."/>
            <person name="Ravin N.V."/>
        </authorList>
    </citation>
    <scope>NUCLEOTIDE SEQUENCE [LARGE SCALE GENOMIC DNA]</scope>
    <source>
        <strain evidence="1">AL33</strain>
    </source>
</reference>
<sequence length="545" mass="61082">MVAGVVPLIELMPPAEFRAHGIPEQLHQLHAVFGVIAVRTPDILFEIGPDLRIEEIRGARRQINEGAGQIFLNQILDLRVGFRCKHPVRQTRSQARQHVVADPRFGIAHLRFGKRPEQVPPGDDLPDAGLNAAKIFDTRRLDCLEHKPRDKVELHREPRQTVQRKAMDKPGEREEGVDLFHVAVDEDVLPRDQDLVKHQDRIVLIQAAGERIIKGTAGHGGHVFVRLPADQFDAFGVHRHDEDEGEFFVLDGDRPIVGNEVHVRERASRRHDLGAGDDDSRVGLFFHVHEDVAHFFDRPVPVDRRVDDGVVPEDEPLLRLLVPPPGVFLIRRIKVAVGPQRPHKGSLIVRRPPEPAVDDALQLGDRVASFDQIFRTFGGAEIRMRPAAASGVGRHRPFPGFRSAPLFIFFMQLMDAVIPAGEHASRIPVRGVGSNVLDAFPIDVHLTPVPQAFQVFFPGKRTGHTFLFYGHFESLTPFVISELPIACFRFQPFPAPTLPSCVFFLRKTPAPKPAAFPFSLKQALSPPPLILRHQESYQISNNMST</sequence>
<dbReference type="EMBL" id="PEBV01000106">
    <property type="protein sequence ID" value="PTQ50700.1"/>
    <property type="molecule type" value="Genomic_DNA"/>
</dbReference>
<dbReference type="Proteomes" id="UP000244180">
    <property type="component" value="Unassembled WGS sequence"/>
</dbReference>
<accession>A0A2T5G3D0</accession>
<dbReference type="AlphaFoldDB" id="A0A2T5G3D0"/>